<feature type="transmembrane region" description="Helical" evidence="1">
    <location>
        <begin position="242"/>
        <end position="262"/>
    </location>
</feature>
<evidence type="ECO:0000256" key="1">
    <source>
        <dbReference type="SAM" id="Phobius"/>
    </source>
</evidence>
<feature type="transmembrane region" description="Helical" evidence="1">
    <location>
        <begin position="136"/>
        <end position="163"/>
    </location>
</feature>
<dbReference type="STRING" id="229920.ADM99_12145"/>
<accession>A0A0P6X7E2</accession>
<dbReference type="EMBL" id="LGCK01000012">
    <property type="protein sequence ID" value="KPL71037.1"/>
    <property type="molecule type" value="Genomic_DNA"/>
</dbReference>
<feature type="transmembrane region" description="Helical" evidence="1">
    <location>
        <begin position="12"/>
        <end position="34"/>
    </location>
</feature>
<feature type="domain" description="CAAX prenyl protease 2/Lysostaphin resistance protein A-like" evidence="2">
    <location>
        <begin position="149"/>
        <end position="254"/>
    </location>
</feature>
<keyword evidence="1" id="KW-0812">Transmembrane</keyword>
<evidence type="ECO:0000313" key="3">
    <source>
        <dbReference type="EMBL" id="KPL71037.1"/>
    </source>
</evidence>
<sequence>MKTELNKKQLGIYLAFAFGLAWAVGLIIFLTGGLKDSPQLVPGLSLAVILLALGYMWAPALAHIFTRLVTGQGWSDLLLRMEFKKCWKYILAAWFLPGVFTIIGAVVFFLIFPANYDPNLGVLQEMVKAKTPNMNVSPWMIILANTIQAFLIAPIINSFFTFGEEFGWRGYLLPNLLPLGERKAFLISGIIWGLWHAPIIAMGHNYGLTYPGFPWTGILTMTWFCILAGTFIGWLSLKAENIWPAVIGHAAINGIAGLATYFVKGTPNPIIGPLPVGLLGSAGFLAAAVWIYFQTRPVTE</sequence>
<dbReference type="AlphaFoldDB" id="A0A0P6X7E2"/>
<dbReference type="RefSeq" id="WP_062422768.1">
    <property type="nucleotide sequence ID" value="NZ_BBYA01000011.1"/>
</dbReference>
<feature type="transmembrane region" description="Helical" evidence="1">
    <location>
        <begin position="215"/>
        <end position="235"/>
    </location>
</feature>
<dbReference type="GO" id="GO:0080120">
    <property type="term" value="P:CAAX-box protein maturation"/>
    <property type="evidence" value="ECO:0007669"/>
    <property type="project" value="UniProtKB-ARBA"/>
</dbReference>
<dbReference type="Proteomes" id="UP000050430">
    <property type="component" value="Unassembled WGS sequence"/>
</dbReference>
<evidence type="ECO:0000259" key="2">
    <source>
        <dbReference type="Pfam" id="PF02517"/>
    </source>
</evidence>
<dbReference type="PANTHER" id="PTHR35797:SF1">
    <property type="entry name" value="PROTEASE"/>
    <property type="match status" value="1"/>
</dbReference>
<dbReference type="OrthoDB" id="9777755at2"/>
<dbReference type="PANTHER" id="PTHR35797">
    <property type="entry name" value="PROTEASE-RELATED"/>
    <property type="match status" value="1"/>
</dbReference>
<dbReference type="GO" id="GO:0004175">
    <property type="term" value="F:endopeptidase activity"/>
    <property type="evidence" value="ECO:0007669"/>
    <property type="project" value="UniProtKB-ARBA"/>
</dbReference>
<feature type="transmembrane region" description="Helical" evidence="1">
    <location>
        <begin position="274"/>
        <end position="293"/>
    </location>
</feature>
<proteinExistence type="predicted"/>
<keyword evidence="1" id="KW-0472">Membrane</keyword>
<reference evidence="3 4" key="1">
    <citation type="submission" date="2015-07" db="EMBL/GenBank/DDBJ databases">
        <title>Genome sequence of Leptolinea tardivitalis DSM 16556.</title>
        <authorList>
            <person name="Hemp J."/>
            <person name="Ward L.M."/>
            <person name="Pace L.A."/>
            <person name="Fischer W.W."/>
        </authorList>
    </citation>
    <scope>NUCLEOTIDE SEQUENCE [LARGE SCALE GENOMIC DNA]</scope>
    <source>
        <strain evidence="3 4">YMTK-2</strain>
    </source>
</reference>
<keyword evidence="4" id="KW-1185">Reference proteome</keyword>
<feature type="transmembrane region" description="Helical" evidence="1">
    <location>
        <begin position="89"/>
        <end position="116"/>
    </location>
</feature>
<dbReference type="PATRIC" id="fig|229920.5.peg.2752"/>
<evidence type="ECO:0000313" key="4">
    <source>
        <dbReference type="Proteomes" id="UP000050430"/>
    </source>
</evidence>
<dbReference type="InterPro" id="IPR042150">
    <property type="entry name" value="MmRce1-like"/>
</dbReference>
<organism evidence="3 4">
    <name type="scientific">Leptolinea tardivitalis</name>
    <dbReference type="NCBI Taxonomy" id="229920"/>
    <lineage>
        <taxon>Bacteria</taxon>
        <taxon>Bacillati</taxon>
        <taxon>Chloroflexota</taxon>
        <taxon>Anaerolineae</taxon>
        <taxon>Anaerolineales</taxon>
        <taxon>Anaerolineaceae</taxon>
        <taxon>Leptolinea</taxon>
    </lineage>
</organism>
<comment type="caution">
    <text evidence="3">The sequence shown here is derived from an EMBL/GenBank/DDBJ whole genome shotgun (WGS) entry which is preliminary data.</text>
</comment>
<dbReference type="Pfam" id="PF02517">
    <property type="entry name" value="Rce1-like"/>
    <property type="match status" value="1"/>
</dbReference>
<protein>
    <recommendedName>
        <fullName evidence="2">CAAX prenyl protease 2/Lysostaphin resistance protein A-like domain-containing protein</fullName>
    </recommendedName>
</protein>
<name>A0A0P6X7E2_9CHLR</name>
<feature type="transmembrane region" description="Helical" evidence="1">
    <location>
        <begin position="184"/>
        <end position="203"/>
    </location>
</feature>
<keyword evidence="1" id="KW-1133">Transmembrane helix</keyword>
<gene>
    <name evidence="3" type="ORF">ADM99_12145</name>
</gene>
<dbReference type="InterPro" id="IPR003675">
    <property type="entry name" value="Rce1/LyrA-like_dom"/>
</dbReference>
<feature type="transmembrane region" description="Helical" evidence="1">
    <location>
        <begin position="46"/>
        <end position="69"/>
    </location>
</feature>